<evidence type="ECO:0000259" key="4">
    <source>
        <dbReference type="Pfam" id="PF00171"/>
    </source>
</evidence>
<comment type="similarity">
    <text evidence="1">Belongs to the aldehyde dehydrogenase family.</text>
</comment>
<dbReference type="FunFam" id="3.40.309.10:FF:000009">
    <property type="entry name" value="Aldehyde dehydrogenase A"/>
    <property type="match status" value="1"/>
</dbReference>
<dbReference type="Pfam" id="PF00171">
    <property type="entry name" value="Aldedh"/>
    <property type="match status" value="1"/>
</dbReference>
<dbReference type="CDD" id="cd07100">
    <property type="entry name" value="ALDH_SSADH1_GabD1"/>
    <property type="match status" value="1"/>
</dbReference>
<dbReference type="InterPro" id="IPR016161">
    <property type="entry name" value="Ald_DH/histidinol_DH"/>
</dbReference>
<accession>G2I500</accession>
<dbReference type="GO" id="GO:0004030">
    <property type="term" value="F:aldehyde dehydrogenase [NAD(P)+] activity"/>
    <property type="evidence" value="ECO:0007669"/>
    <property type="project" value="InterPro"/>
</dbReference>
<dbReference type="STRING" id="634177.GLX_07850"/>
<keyword evidence="2" id="KW-0521">NADP</keyword>
<evidence type="ECO:0000256" key="1">
    <source>
        <dbReference type="ARBA" id="ARBA00009986"/>
    </source>
</evidence>
<dbReference type="InterPro" id="IPR016162">
    <property type="entry name" value="Ald_DH_N"/>
</dbReference>
<evidence type="ECO:0000256" key="2">
    <source>
        <dbReference type="ARBA" id="ARBA00022857"/>
    </source>
</evidence>
<dbReference type="eggNOG" id="COG1012">
    <property type="taxonomic scope" value="Bacteria"/>
</dbReference>
<dbReference type="InterPro" id="IPR015590">
    <property type="entry name" value="Aldehyde_DH_dom"/>
</dbReference>
<gene>
    <name evidence="5" type="ordered locus">GLX_07850</name>
</gene>
<dbReference type="PANTHER" id="PTHR43217">
    <property type="entry name" value="SUCCINATE SEMIALDEHYDE DEHYDROGENASE [NAD(P)+] SAD"/>
    <property type="match status" value="1"/>
</dbReference>
<protein>
    <submittedName>
        <fullName evidence="5">Aldehyde dehydrogenase</fullName>
    </submittedName>
</protein>
<dbReference type="Proteomes" id="UP000009044">
    <property type="component" value="Chromosome"/>
</dbReference>
<evidence type="ECO:0000313" key="5">
    <source>
        <dbReference type="EMBL" id="BAK83197.1"/>
    </source>
</evidence>
<evidence type="ECO:0000313" key="6">
    <source>
        <dbReference type="Proteomes" id="UP000009044"/>
    </source>
</evidence>
<dbReference type="SUPFAM" id="SSF53720">
    <property type="entry name" value="ALDH-like"/>
    <property type="match status" value="1"/>
</dbReference>
<dbReference type="Gene3D" id="3.40.309.10">
    <property type="entry name" value="Aldehyde Dehydrogenase, Chain A, domain 2"/>
    <property type="match status" value="1"/>
</dbReference>
<proteinExistence type="inferred from homology"/>
<dbReference type="EMBL" id="AP012159">
    <property type="protein sequence ID" value="BAK83197.1"/>
    <property type="molecule type" value="Genomic_DNA"/>
</dbReference>
<dbReference type="GO" id="GO:0004777">
    <property type="term" value="F:succinate-semialdehyde dehydrogenase (NAD+) activity"/>
    <property type="evidence" value="ECO:0007669"/>
    <property type="project" value="TreeGrafter"/>
</dbReference>
<dbReference type="InterPro" id="IPR044148">
    <property type="entry name" value="ALDH_GabD1-like"/>
</dbReference>
<dbReference type="KEGG" id="gxy:GLX_07850"/>
<reference evidence="6" key="1">
    <citation type="journal article" date="2011" name="J. Bacteriol.">
        <title>Complete genome sequence of NBRC 3288, a unique cellulose-nonproducing strain of Gluconacetobacter xylinus isolated from vinegar.</title>
        <authorList>
            <person name="Ogino H."/>
            <person name="Azuma Y."/>
            <person name="Hosoyama A."/>
            <person name="Nakazawa H."/>
            <person name="Matsutani M."/>
            <person name="Hasegawa A."/>
            <person name="Otsuyama K."/>
            <person name="Matsushita K."/>
            <person name="Fujita N."/>
            <person name="Shirai M."/>
        </authorList>
    </citation>
    <scope>NUCLEOTIDE SEQUENCE [LARGE SCALE GENOMIC DNA]</scope>
    <source>
        <strain evidence="6">NBRC 3288 / BCRC 11682 / LMG 1693</strain>
    </source>
</reference>
<dbReference type="Gene3D" id="3.40.605.10">
    <property type="entry name" value="Aldehyde Dehydrogenase, Chain A, domain 1"/>
    <property type="match status" value="1"/>
</dbReference>
<evidence type="ECO:0000256" key="3">
    <source>
        <dbReference type="ARBA" id="ARBA00023002"/>
    </source>
</evidence>
<dbReference type="PATRIC" id="fig|634177.7.peg.912"/>
<dbReference type="InterPro" id="IPR047110">
    <property type="entry name" value="GABD/Sad-like"/>
</dbReference>
<organism evidence="5 6">
    <name type="scientific">Komagataeibacter medellinensis (strain NBRC 3288 / BCRC 11682 / LMG 1693 / Kondo 51)</name>
    <name type="common">Gluconacetobacter medellinensis</name>
    <dbReference type="NCBI Taxonomy" id="634177"/>
    <lineage>
        <taxon>Bacteria</taxon>
        <taxon>Pseudomonadati</taxon>
        <taxon>Pseudomonadota</taxon>
        <taxon>Alphaproteobacteria</taxon>
        <taxon>Acetobacterales</taxon>
        <taxon>Acetobacteraceae</taxon>
        <taxon>Komagataeibacter</taxon>
    </lineage>
</organism>
<dbReference type="InterPro" id="IPR016163">
    <property type="entry name" value="Ald_DH_C"/>
</dbReference>
<keyword evidence="3" id="KW-0560">Oxidoreductase</keyword>
<dbReference type="FunFam" id="3.40.605.10:FF:000012">
    <property type="entry name" value="NAD-dependent succinate-semialdehyde dehydrogenase"/>
    <property type="match status" value="1"/>
</dbReference>
<sequence>MNMSPYRTINPATGKTEKVFDLHDDKTMLAKLSTAHQLWESDWRHRPIAQRKAIMLKAAGNLRRDREKHARLISIEMGKVLPEALAEIDLSADILTYYAQKAETFLAPRELSVSNGHATVTSESLGVIYCVEPWNFPYYQLARVAAPNLMAGNVVMVKHAPGVPQCAVAFEELFHEAGAPTGTYTNLFITNDQSEKLIERPEVRGVALTGSERAGSAVAAQAGRALKKSTMELGGSDAFIVLDDADLNKVIPLAVQGRMANNGQVCTAAKRMIVHTSLVEEFTTKLKAALNEFQYGDPLEQGVTHGPMSSEVAMKHAMAQVEKAVANGAKLVTGGKQIEREGFFMKAAILTHVAKDNPIFYEEIFGPVAIIYPAASEDEAVALANDSPYGLGGSIHTTDVERGRKVAARIDTGMVFINSTTGTAPDLPFGGIKNSGYGRELSEFGIEEFLNRKLVHTP</sequence>
<feature type="domain" description="Aldehyde dehydrogenase" evidence="4">
    <location>
        <begin position="6"/>
        <end position="455"/>
    </location>
</feature>
<dbReference type="AlphaFoldDB" id="G2I500"/>
<name>G2I500_KOMMN</name>
<dbReference type="HOGENOM" id="CLU_005391_1_0_5"/>
<dbReference type="PANTHER" id="PTHR43217:SF2">
    <property type="entry name" value="SUCCINATE-SEMIALDEHYDE DEHYDROGENASE [NADP(+)]"/>
    <property type="match status" value="1"/>
</dbReference>